<reference evidence="2 3" key="1">
    <citation type="journal article" date="2016" name="Nat. Commun.">
        <title>Thousands of microbial genomes shed light on interconnected biogeochemical processes in an aquifer system.</title>
        <authorList>
            <person name="Anantharaman K."/>
            <person name="Brown C.T."/>
            <person name="Hug L.A."/>
            <person name="Sharon I."/>
            <person name="Castelle C.J."/>
            <person name="Probst A.J."/>
            <person name="Thomas B.C."/>
            <person name="Singh A."/>
            <person name="Wilkins M.J."/>
            <person name="Karaoz U."/>
            <person name="Brodie E.L."/>
            <person name="Williams K.H."/>
            <person name="Hubbard S.S."/>
            <person name="Banfield J.F."/>
        </authorList>
    </citation>
    <scope>NUCLEOTIDE SEQUENCE [LARGE SCALE GENOMIC DNA]</scope>
</reference>
<proteinExistence type="predicted"/>
<dbReference type="InterPro" id="IPR036567">
    <property type="entry name" value="RHF-like"/>
</dbReference>
<dbReference type="InterPro" id="IPR003489">
    <property type="entry name" value="RHF/RaiA"/>
</dbReference>
<dbReference type="PANTHER" id="PTHR33231:SF1">
    <property type="entry name" value="30S RIBOSOMAL PROTEIN"/>
    <property type="match status" value="1"/>
</dbReference>
<dbReference type="InterPro" id="IPR050574">
    <property type="entry name" value="HPF/YfiA_ribosome-assoc"/>
</dbReference>
<sequence>MNISIKATHLDLTPSIKQYVEEKIGGLGKIIFGPIEAKVELERDRHHQSGLVFRAEVTMFAGGKVLRADALGEDMYAAIDLVMPKLREQITKFKNKRDTLQRRGARLAKKKR</sequence>
<evidence type="ECO:0000256" key="1">
    <source>
        <dbReference type="ARBA" id="ARBA00022845"/>
    </source>
</evidence>
<dbReference type="Gene3D" id="3.30.160.100">
    <property type="entry name" value="Ribosome hibernation promotion factor-like"/>
    <property type="match status" value="1"/>
</dbReference>
<dbReference type="PANTHER" id="PTHR33231">
    <property type="entry name" value="30S RIBOSOMAL PROTEIN"/>
    <property type="match status" value="1"/>
</dbReference>
<dbReference type="CDD" id="cd00552">
    <property type="entry name" value="RaiA"/>
    <property type="match status" value="1"/>
</dbReference>
<dbReference type="Pfam" id="PF02482">
    <property type="entry name" value="Ribosomal_S30AE"/>
    <property type="match status" value="1"/>
</dbReference>
<organism evidence="2 3">
    <name type="scientific">Candidatus Doudnabacteria bacterium RIFCSPHIGHO2_01_FULL_46_24</name>
    <dbReference type="NCBI Taxonomy" id="1817825"/>
    <lineage>
        <taxon>Bacteria</taxon>
        <taxon>Candidatus Doudnaibacteriota</taxon>
    </lineage>
</organism>
<dbReference type="STRING" id="1817825.A2720_01350"/>
<keyword evidence="1" id="KW-0810">Translation regulation</keyword>
<dbReference type="GO" id="GO:0022627">
    <property type="term" value="C:cytosolic small ribosomal subunit"/>
    <property type="evidence" value="ECO:0007669"/>
    <property type="project" value="TreeGrafter"/>
</dbReference>
<dbReference type="NCBIfam" id="TIGR00741">
    <property type="entry name" value="yfiA"/>
    <property type="match status" value="1"/>
</dbReference>
<dbReference type="EMBL" id="MFEL01000010">
    <property type="protein sequence ID" value="OGE81169.1"/>
    <property type="molecule type" value="Genomic_DNA"/>
</dbReference>
<accession>A0A1F5NU29</accession>
<dbReference type="SUPFAM" id="SSF69754">
    <property type="entry name" value="Ribosome binding protein Y (YfiA homologue)"/>
    <property type="match status" value="1"/>
</dbReference>
<dbReference type="AlphaFoldDB" id="A0A1F5NU29"/>
<dbReference type="Proteomes" id="UP000178892">
    <property type="component" value="Unassembled WGS sequence"/>
</dbReference>
<protein>
    <submittedName>
        <fullName evidence="2">Ribosomal subunit interface protein</fullName>
    </submittedName>
</protein>
<name>A0A1F5NU29_9BACT</name>
<evidence type="ECO:0000313" key="3">
    <source>
        <dbReference type="Proteomes" id="UP000178892"/>
    </source>
</evidence>
<dbReference type="GO" id="GO:0043024">
    <property type="term" value="F:ribosomal small subunit binding"/>
    <property type="evidence" value="ECO:0007669"/>
    <property type="project" value="TreeGrafter"/>
</dbReference>
<dbReference type="GO" id="GO:0045900">
    <property type="term" value="P:negative regulation of translational elongation"/>
    <property type="evidence" value="ECO:0007669"/>
    <property type="project" value="TreeGrafter"/>
</dbReference>
<gene>
    <name evidence="2" type="ORF">A2720_01350</name>
</gene>
<evidence type="ECO:0000313" key="2">
    <source>
        <dbReference type="EMBL" id="OGE81169.1"/>
    </source>
</evidence>
<comment type="caution">
    <text evidence="2">The sequence shown here is derived from an EMBL/GenBank/DDBJ whole genome shotgun (WGS) entry which is preliminary data.</text>
</comment>